<dbReference type="InterPro" id="IPR013249">
    <property type="entry name" value="RNA_pol_sigma70_r4_t2"/>
</dbReference>
<dbReference type="AlphaFoldDB" id="A0A1V0USD7"/>
<dbReference type="GO" id="GO:0003677">
    <property type="term" value="F:DNA binding"/>
    <property type="evidence" value="ECO:0007669"/>
    <property type="project" value="InterPro"/>
</dbReference>
<protein>
    <recommendedName>
        <fullName evidence="9">RNA polymerase sigma factor SigW-like protein</fullName>
    </recommendedName>
</protein>
<dbReference type="Pfam" id="PF08281">
    <property type="entry name" value="Sigma70_r4_2"/>
    <property type="match status" value="1"/>
</dbReference>
<dbReference type="PANTHER" id="PTHR43133">
    <property type="entry name" value="RNA POLYMERASE ECF-TYPE SIGMA FACTO"/>
    <property type="match status" value="1"/>
</dbReference>
<reference evidence="7 8" key="1">
    <citation type="submission" date="2017-03" db="EMBL/GenBank/DDBJ databases">
        <title>Paenibacillus larvae genome sequencing.</title>
        <authorList>
            <person name="Dingman D.W."/>
        </authorList>
    </citation>
    <scope>NUCLEOTIDE SEQUENCE [LARGE SCALE GENOMIC DNA]</scope>
    <source>
        <strain evidence="7 8">SAG 10367</strain>
    </source>
</reference>
<organism evidence="7 8">
    <name type="scientific">Paenibacillus larvae subsp. pulvifaciens</name>
    <dbReference type="NCBI Taxonomy" id="1477"/>
    <lineage>
        <taxon>Bacteria</taxon>
        <taxon>Bacillati</taxon>
        <taxon>Bacillota</taxon>
        <taxon>Bacilli</taxon>
        <taxon>Bacillales</taxon>
        <taxon>Paenibacillaceae</taxon>
        <taxon>Paenibacillus</taxon>
    </lineage>
</organism>
<keyword evidence="4" id="KW-0804">Transcription</keyword>
<proteinExistence type="inferred from homology"/>
<evidence type="ECO:0000313" key="8">
    <source>
        <dbReference type="Proteomes" id="UP000192727"/>
    </source>
</evidence>
<evidence type="ECO:0000256" key="1">
    <source>
        <dbReference type="ARBA" id="ARBA00010641"/>
    </source>
</evidence>
<evidence type="ECO:0000256" key="4">
    <source>
        <dbReference type="ARBA" id="ARBA00023163"/>
    </source>
</evidence>
<dbReference type="NCBIfam" id="TIGR02937">
    <property type="entry name" value="sigma70-ECF"/>
    <property type="match status" value="1"/>
</dbReference>
<dbReference type="GO" id="GO:0016987">
    <property type="term" value="F:sigma factor activity"/>
    <property type="evidence" value="ECO:0007669"/>
    <property type="project" value="UniProtKB-KW"/>
</dbReference>
<dbReference type="InterPro" id="IPR014284">
    <property type="entry name" value="RNA_pol_sigma-70_dom"/>
</dbReference>
<dbReference type="EMBL" id="CP020557">
    <property type="protein sequence ID" value="ARF68041.1"/>
    <property type="molecule type" value="Genomic_DNA"/>
</dbReference>
<keyword evidence="3" id="KW-0731">Sigma factor</keyword>
<feature type="domain" description="RNA polymerase sigma-70 region 2" evidence="5">
    <location>
        <begin position="26"/>
        <end position="87"/>
    </location>
</feature>
<dbReference type="PANTHER" id="PTHR43133:SF46">
    <property type="entry name" value="RNA POLYMERASE SIGMA-70 FACTOR ECF SUBFAMILY"/>
    <property type="match status" value="1"/>
</dbReference>
<dbReference type="GO" id="GO:0006352">
    <property type="term" value="P:DNA-templated transcription initiation"/>
    <property type="evidence" value="ECO:0007669"/>
    <property type="project" value="InterPro"/>
</dbReference>
<evidence type="ECO:0000313" key="7">
    <source>
        <dbReference type="EMBL" id="ARF68041.1"/>
    </source>
</evidence>
<evidence type="ECO:0000256" key="3">
    <source>
        <dbReference type="ARBA" id="ARBA00023082"/>
    </source>
</evidence>
<dbReference type="CDD" id="cd06171">
    <property type="entry name" value="Sigma70_r4"/>
    <property type="match status" value="1"/>
</dbReference>
<dbReference type="InterPro" id="IPR013325">
    <property type="entry name" value="RNA_pol_sigma_r2"/>
</dbReference>
<name>A0A1V0USD7_9BACL</name>
<dbReference type="InterPro" id="IPR039425">
    <property type="entry name" value="RNA_pol_sigma-70-like"/>
</dbReference>
<dbReference type="Proteomes" id="UP000192727">
    <property type="component" value="Chromosome"/>
</dbReference>
<evidence type="ECO:0000256" key="2">
    <source>
        <dbReference type="ARBA" id="ARBA00023015"/>
    </source>
</evidence>
<dbReference type="InterPro" id="IPR036388">
    <property type="entry name" value="WH-like_DNA-bd_sf"/>
</dbReference>
<dbReference type="SUPFAM" id="SSF88659">
    <property type="entry name" value="Sigma3 and sigma4 domains of RNA polymerase sigma factors"/>
    <property type="match status" value="1"/>
</dbReference>
<dbReference type="InterPro" id="IPR013324">
    <property type="entry name" value="RNA_pol_sigma_r3/r4-like"/>
</dbReference>
<keyword evidence="2" id="KW-0805">Transcription regulation</keyword>
<gene>
    <name evidence="7" type="ORF">B7C51_09665</name>
</gene>
<dbReference type="InterPro" id="IPR007627">
    <property type="entry name" value="RNA_pol_sigma70_r2"/>
</dbReference>
<evidence type="ECO:0008006" key="9">
    <source>
        <dbReference type="Google" id="ProtNLM"/>
    </source>
</evidence>
<evidence type="ECO:0000259" key="5">
    <source>
        <dbReference type="Pfam" id="PF04542"/>
    </source>
</evidence>
<feature type="domain" description="RNA polymerase sigma factor 70 region 4 type 2" evidence="6">
    <location>
        <begin position="122"/>
        <end position="171"/>
    </location>
</feature>
<dbReference type="Pfam" id="PF04542">
    <property type="entry name" value="Sigma70_r2"/>
    <property type="match status" value="1"/>
</dbReference>
<comment type="similarity">
    <text evidence="1">Belongs to the sigma-70 factor family. ECF subfamily.</text>
</comment>
<evidence type="ECO:0000259" key="6">
    <source>
        <dbReference type="Pfam" id="PF08281"/>
    </source>
</evidence>
<dbReference type="Gene3D" id="1.10.1740.10">
    <property type="match status" value="1"/>
</dbReference>
<dbReference type="Gene3D" id="1.10.10.10">
    <property type="entry name" value="Winged helix-like DNA-binding domain superfamily/Winged helix DNA-binding domain"/>
    <property type="match status" value="1"/>
</dbReference>
<sequence>MRWSILEKDKVSQERWAADPDAFRDLMRQYGRDVWNYAFFLTKSSHVADDISQDVFVRAYTKLHTFRGESSVKTWLFTITRNLVMNHKHSAFIRKVTLVDFFQHEHEQKSAKDRCLQDMNIREIWKLVLMLPDKYREVLVLDAKYELSTAEMAKLLGISEGTVKSRLHRARGLMNKKVKEGQGVETI</sequence>
<accession>A0A1V0USD7</accession>
<dbReference type="SUPFAM" id="SSF88946">
    <property type="entry name" value="Sigma2 domain of RNA polymerase sigma factors"/>
    <property type="match status" value="1"/>
</dbReference>